<protein>
    <submittedName>
        <fullName evidence="2">Putative RNA-directed DNA polymerase, eukaryota, reverse transcriptase zinc-binding domain protein</fullName>
    </submittedName>
</protein>
<dbReference type="InterPro" id="IPR026960">
    <property type="entry name" value="RVT-Znf"/>
</dbReference>
<reference evidence="2" key="1">
    <citation type="journal article" date="2019" name="Sci. Rep.">
        <title>Draft genome of Tanacetum cinerariifolium, the natural source of mosquito coil.</title>
        <authorList>
            <person name="Yamashiro T."/>
            <person name="Shiraishi A."/>
            <person name="Satake H."/>
            <person name="Nakayama K."/>
        </authorList>
    </citation>
    <scope>NUCLEOTIDE SEQUENCE</scope>
</reference>
<sequence>DENSKFFHEVINRRRSNLAIKGVMVDGVWVDDPSNVKNEFCLHFATRFQSPTSNRSKIDFLFPNRLCSDQSELLEVPTSSVEIRNAVWACGVNKSPGPDGFTFEFFRKFWDVIGPDFSLAVLWFFDHYSFAKGCNSSFIALIPKTIDPKFVSDYRPISLIGSLYKAVTKILATRLSAVINSLISEVQTAFLPNRQILDGPFIINELLAWCRHKKKNAMIFKVDFAKAYESIRWDFLDDILCSFGFGTKWRSWISGSLLSGRASVLVNGSPTSEFQCHQGLKQGDPLAPYLFLLVMESLHYSFSRVVDVGLFKGISFNESVTISHLFYADDAVFVGEWSDGNFSHIMQALHCFSLTSGLKINVHKSHLLGVGIPSDVVSAVASDLGCSNMSAPFKYLGVMVGGNMAKVNAWDDVICKLRTCLSKWKIKTLSIGGRLTLLKSVLGATPIYWMSLFKVPKSVLAKMEALRREFFNGAQSNEKKNTWVKWSKVLSTKKHGGLGVSSFFALNRDCLVAFKCNGEVDSSFRRPVRGGVEYQQFSQLCDMINTVSLSNMEDRWRWDLNGTGSFRVFDVRDLLDEFFLPKDDRVTRWVKCVPIKINIFAWKVSLDRLPTRLNLTRRGVQVSSITCPICTTVPENISYLLFGCSMASDIHRLICRWWDLIWTPAVSYTEWLSWFKDIRLDFMVKSVL</sequence>
<dbReference type="Pfam" id="PF00078">
    <property type="entry name" value="RVT_1"/>
    <property type="match status" value="1"/>
</dbReference>
<evidence type="ECO:0000259" key="1">
    <source>
        <dbReference type="PROSITE" id="PS50878"/>
    </source>
</evidence>
<name>A0A699JWB3_TANCI</name>
<comment type="caution">
    <text evidence="2">The sequence shown here is derived from an EMBL/GenBank/DDBJ whole genome shotgun (WGS) entry which is preliminary data.</text>
</comment>
<accession>A0A699JWB3</accession>
<proteinExistence type="predicted"/>
<dbReference type="InterPro" id="IPR000477">
    <property type="entry name" value="RT_dom"/>
</dbReference>
<feature type="domain" description="Reverse transcriptase" evidence="1">
    <location>
        <begin position="123"/>
        <end position="400"/>
    </location>
</feature>
<organism evidence="2">
    <name type="scientific">Tanacetum cinerariifolium</name>
    <name type="common">Dalmatian daisy</name>
    <name type="synonym">Chrysanthemum cinerariifolium</name>
    <dbReference type="NCBI Taxonomy" id="118510"/>
    <lineage>
        <taxon>Eukaryota</taxon>
        <taxon>Viridiplantae</taxon>
        <taxon>Streptophyta</taxon>
        <taxon>Embryophyta</taxon>
        <taxon>Tracheophyta</taxon>
        <taxon>Spermatophyta</taxon>
        <taxon>Magnoliopsida</taxon>
        <taxon>eudicotyledons</taxon>
        <taxon>Gunneridae</taxon>
        <taxon>Pentapetalae</taxon>
        <taxon>asterids</taxon>
        <taxon>campanulids</taxon>
        <taxon>Asterales</taxon>
        <taxon>Asteraceae</taxon>
        <taxon>Asteroideae</taxon>
        <taxon>Anthemideae</taxon>
        <taxon>Anthemidinae</taxon>
        <taxon>Tanacetum</taxon>
    </lineage>
</organism>
<dbReference type="PANTHER" id="PTHR33116:SF77">
    <property type="entry name" value="RNA-DIRECTED DNA POLYMERASE"/>
    <property type="match status" value="1"/>
</dbReference>
<dbReference type="EMBL" id="BKCJ010454661">
    <property type="protein sequence ID" value="GFA61019.1"/>
    <property type="molecule type" value="Genomic_DNA"/>
</dbReference>
<dbReference type="PROSITE" id="PS50878">
    <property type="entry name" value="RT_POL"/>
    <property type="match status" value="1"/>
</dbReference>
<keyword evidence="2" id="KW-0548">Nucleotidyltransferase</keyword>
<dbReference type="PANTHER" id="PTHR33116">
    <property type="entry name" value="REVERSE TRANSCRIPTASE ZINC-BINDING DOMAIN-CONTAINING PROTEIN-RELATED-RELATED"/>
    <property type="match status" value="1"/>
</dbReference>
<dbReference type="GO" id="GO:0003964">
    <property type="term" value="F:RNA-directed DNA polymerase activity"/>
    <property type="evidence" value="ECO:0007669"/>
    <property type="project" value="UniProtKB-KW"/>
</dbReference>
<keyword evidence="2" id="KW-0808">Transferase</keyword>
<feature type="non-terminal residue" evidence="2">
    <location>
        <position position="1"/>
    </location>
</feature>
<evidence type="ECO:0000313" key="2">
    <source>
        <dbReference type="EMBL" id="GFA61019.1"/>
    </source>
</evidence>
<gene>
    <name evidence="2" type="ORF">Tci_632991</name>
</gene>
<dbReference type="CDD" id="cd01650">
    <property type="entry name" value="RT_nLTR_like"/>
    <property type="match status" value="1"/>
</dbReference>
<dbReference type="AlphaFoldDB" id="A0A699JWB3"/>
<keyword evidence="2" id="KW-0695">RNA-directed DNA polymerase</keyword>
<dbReference type="Pfam" id="PF13966">
    <property type="entry name" value="zf-RVT"/>
    <property type="match status" value="1"/>
</dbReference>